<feature type="transmembrane region" description="Helical" evidence="6">
    <location>
        <begin position="35"/>
        <end position="54"/>
    </location>
</feature>
<evidence type="ECO:0000256" key="2">
    <source>
        <dbReference type="ARBA" id="ARBA00022475"/>
    </source>
</evidence>
<feature type="transmembrane region" description="Helical" evidence="6">
    <location>
        <begin position="6"/>
        <end position="23"/>
    </location>
</feature>
<name>A0A1L9B2L5_9BACT</name>
<dbReference type="RefSeq" id="WP_071902390.1">
    <property type="nucleotide sequence ID" value="NZ_MPIN01000010.1"/>
</dbReference>
<evidence type="ECO:0000256" key="3">
    <source>
        <dbReference type="ARBA" id="ARBA00022692"/>
    </source>
</evidence>
<accession>A0A1L9B2L5</accession>
<evidence type="ECO:0000256" key="4">
    <source>
        <dbReference type="ARBA" id="ARBA00022989"/>
    </source>
</evidence>
<comment type="subcellular location">
    <subcellularLocation>
        <location evidence="1">Cell membrane</location>
        <topology evidence="1">Multi-pass membrane protein</topology>
    </subcellularLocation>
</comment>
<gene>
    <name evidence="7" type="ORF">BON30_32605</name>
</gene>
<evidence type="ECO:0000256" key="1">
    <source>
        <dbReference type="ARBA" id="ARBA00004651"/>
    </source>
</evidence>
<keyword evidence="2" id="KW-1003">Cell membrane</keyword>
<keyword evidence="4 6" id="KW-1133">Transmembrane helix</keyword>
<dbReference type="GO" id="GO:0015075">
    <property type="term" value="F:monoatomic ion transmembrane transporter activity"/>
    <property type="evidence" value="ECO:0007669"/>
    <property type="project" value="InterPro"/>
</dbReference>
<reference evidence="7 8" key="2">
    <citation type="submission" date="2016-12" db="EMBL/GenBank/DDBJ databases">
        <title>Draft Genome Sequence of Cystobacter ferrugineus Strain Cbfe23.</title>
        <authorList>
            <person name="Akbar S."/>
            <person name="Dowd S.E."/>
            <person name="Stevens D.C."/>
        </authorList>
    </citation>
    <scope>NUCLEOTIDE SEQUENCE [LARGE SCALE GENOMIC DNA]</scope>
    <source>
        <strain evidence="7 8">Cbfe23</strain>
    </source>
</reference>
<dbReference type="AlphaFoldDB" id="A0A1L9B2L5"/>
<protein>
    <submittedName>
        <fullName evidence="7">Multiple resistance and pH regulation protein F</fullName>
    </submittedName>
</protein>
<dbReference type="STRING" id="83449.BON30_32605"/>
<keyword evidence="8" id="KW-1185">Reference proteome</keyword>
<dbReference type="EMBL" id="MPIN01000010">
    <property type="protein sequence ID" value="OJH36502.1"/>
    <property type="molecule type" value="Genomic_DNA"/>
</dbReference>
<organism evidence="7 8">
    <name type="scientific">Cystobacter ferrugineus</name>
    <dbReference type="NCBI Taxonomy" id="83449"/>
    <lineage>
        <taxon>Bacteria</taxon>
        <taxon>Pseudomonadati</taxon>
        <taxon>Myxococcota</taxon>
        <taxon>Myxococcia</taxon>
        <taxon>Myxococcales</taxon>
        <taxon>Cystobacterineae</taxon>
        <taxon>Archangiaceae</taxon>
        <taxon>Cystobacter</taxon>
    </lineage>
</organism>
<evidence type="ECO:0000256" key="5">
    <source>
        <dbReference type="ARBA" id="ARBA00023136"/>
    </source>
</evidence>
<dbReference type="GO" id="GO:0005886">
    <property type="term" value="C:plasma membrane"/>
    <property type="evidence" value="ECO:0007669"/>
    <property type="project" value="UniProtKB-SubCell"/>
</dbReference>
<reference evidence="8" key="1">
    <citation type="submission" date="2016-11" db="EMBL/GenBank/DDBJ databases">
        <authorList>
            <person name="Shukria A."/>
            <person name="Stevens D.C."/>
        </authorList>
    </citation>
    <scope>NUCLEOTIDE SEQUENCE [LARGE SCALE GENOMIC DNA]</scope>
    <source>
        <strain evidence="8">Cbfe23</strain>
    </source>
</reference>
<dbReference type="Pfam" id="PF04066">
    <property type="entry name" value="MrpF_PhaF"/>
    <property type="match status" value="1"/>
</dbReference>
<evidence type="ECO:0000313" key="7">
    <source>
        <dbReference type="EMBL" id="OJH36502.1"/>
    </source>
</evidence>
<evidence type="ECO:0000313" key="8">
    <source>
        <dbReference type="Proteomes" id="UP000182229"/>
    </source>
</evidence>
<sequence>MHDVVFYVALVWLMGLLGVLVVVSARARSTLDVVLALDTLALVFVAVLGLFGAWRGVTGYLDAALVLALVSYVQTVAATRHHAVHKEEPR</sequence>
<keyword evidence="3 6" id="KW-0812">Transmembrane</keyword>
<evidence type="ECO:0000256" key="6">
    <source>
        <dbReference type="SAM" id="Phobius"/>
    </source>
</evidence>
<proteinExistence type="predicted"/>
<keyword evidence="5 6" id="KW-0472">Membrane</keyword>
<dbReference type="Proteomes" id="UP000182229">
    <property type="component" value="Unassembled WGS sequence"/>
</dbReference>
<dbReference type="InterPro" id="IPR007208">
    <property type="entry name" value="MrpF/PhaF-like"/>
</dbReference>
<comment type="caution">
    <text evidence="7">The sequence shown here is derived from an EMBL/GenBank/DDBJ whole genome shotgun (WGS) entry which is preliminary data.</text>
</comment>
<dbReference type="OrthoDB" id="9800226at2"/>